<gene>
    <name evidence="1" type="ORF">QR90_10170</name>
</gene>
<dbReference type="EMBL" id="CP010028">
    <property type="protein sequence ID" value="AIZ45382.1"/>
    <property type="molecule type" value="Genomic_DNA"/>
</dbReference>
<dbReference type="RefSeq" id="WP_039684301.1">
    <property type="nucleotide sequence ID" value="NZ_CP010028.1"/>
</dbReference>
<accession>A0A0A7KGU5</accession>
<dbReference type="Proteomes" id="UP000030634">
    <property type="component" value="Chromosome"/>
</dbReference>
<evidence type="ECO:0000313" key="1">
    <source>
        <dbReference type="EMBL" id="AIZ45382.1"/>
    </source>
</evidence>
<organism evidence="1 2">
    <name type="scientific">Deinococcus radiopugnans</name>
    <dbReference type="NCBI Taxonomy" id="57497"/>
    <lineage>
        <taxon>Bacteria</taxon>
        <taxon>Thermotogati</taxon>
        <taxon>Deinococcota</taxon>
        <taxon>Deinococci</taxon>
        <taxon>Deinococcales</taxon>
        <taxon>Deinococcaceae</taxon>
        <taxon>Deinococcus</taxon>
    </lineage>
</organism>
<sequence>MRPWMLQAPDHALTASDLAAFAAAWAARDLHQLPEGVPRWLFLQWLTEQGCLLHGPQQPGITPFEPRTPVDRSPDDFSKRTGVFAASDGLWAMMSALRHRMRVQRMLNMALRLKTDVDWSPTQSFLSFAPREWGGPDPRELLAPGVIYVLPADGFEQMPPYDWPGLGRVLEPHWVGPQAVEPLWSVPVTPADFPLSVRLHDAARVDALAQVDPWGFPWLQH</sequence>
<name>A0A0A7KGU5_9DEIO</name>
<reference evidence="2" key="1">
    <citation type="submission" date="2014-11" db="EMBL/GenBank/DDBJ databases">
        <title>Hymenobacter sp. DG25B genome submission.</title>
        <authorList>
            <person name="Jung H.-Y."/>
            <person name="Kim M.K."/>
            <person name="Srinivasan S."/>
            <person name="Lim S."/>
        </authorList>
    </citation>
    <scope>NUCLEOTIDE SEQUENCE [LARGE SCALE GENOMIC DNA]</scope>
    <source>
        <strain evidence="2">DY59</strain>
    </source>
</reference>
<proteinExistence type="predicted"/>
<dbReference type="KEGG" id="dsw:QR90_10170"/>
<dbReference type="AlphaFoldDB" id="A0A0A7KGU5"/>
<protein>
    <submittedName>
        <fullName evidence="1">Uncharacterized protein</fullName>
    </submittedName>
</protein>
<evidence type="ECO:0000313" key="2">
    <source>
        <dbReference type="Proteomes" id="UP000030634"/>
    </source>
</evidence>
<dbReference type="HOGENOM" id="CLU_1248940_0_0_0"/>